<feature type="region of interest" description="Disordered" evidence="1">
    <location>
        <begin position="77"/>
        <end position="96"/>
    </location>
</feature>
<organism evidence="2 3">
    <name type="scientific">Streptomyces acidiscabies</name>
    <dbReference type="NCBI Taxonomy" id="42234"/>
    <lineage>
        <taxon>Bacteria</taxon>
        <taxon>Bacillati</taxon>
        <taxon>Actinomycetota</taxon>
        <taxon>Actinomycetes</taxon>
        <taxon>Kitasatosporales</taxon>
        <taxon>Streptomycetaceae</taxon>
        <taxon>Streptomyces</taxon>
    </lineage>
</organism>
<keyword evidence="3" id="KW-1185">Reference proteome</keyword>
<accession>A0ABU4LYL4</accession>
<comment type="caution">
    <text evidence="2">The sequence shown here is derived from an EMBL/GenBank/DDBJ whole genome shotgun (WGS) entry which is preliminary data.</text>
</comment>
<name>A0ABU4LYL4_9ACTN</name>
<sequence length="96" mass="10871">MRPYDVTLRDERDVTPETIRLHAARLGLDDADVIFLGGQDYAALLLPSVPHLHALLAGGMGYQCARARGETYVREAWRKKGRHSPQRAHRTVDTHR</sequence>
<feature type="compositionally biased region" description="Basic residues" evidence="1">
    <location>
        <begin position="79"/>
        <end position="89"/>
    </location>
</feature>
<proteinExistence type="predicted"/>
<dbReference type="RefSeq" id="WP_319166682.1">
    <property type="nucleotide sequence ID" value="NZ_JARAWP010000011.1"/>
</dbReference>
<reference evidence="2 3" key="1">
    <citation type="journal article" date="2023" name="Microb. Genom.">
        <title>Mesoterricola silvestris gen. nov., sp. nov., Mesoterricola sediminis sp. nov., Geothrix oryzae sp. nov., Geothrix edaphica sp. nov., Geothrix rubra sp. nov., and Geothrix limicola sp. nov., six novel members of Acidobacteriota isolated from soils.</title>
        <authorList>
            <person name="Weisberg A.J."/>
            <person name="Pearce E."/>
            <person name="Kramer C.G."/>
            <person name="Chang J.H."/>
            <person name="Clarke C.R."/>
        </authorList>
    </citation>
    <scope>NUCLEOTIDE SEQUENCE [LARGE SCALE GENOMIC DNA]</scope>
    <source>
        <strain evidence="2 3">NB05-1H</strain>
    </source>
</reference>
<dbReference type="Proteomes" id="UP001272987">
    <property type="component" value="Unassembled WGS sequence"/>
</dbReference>
<evidence type="ECO:0000313" key="2">
    <source>
        <dbReference type="EMBL" id="MDX3020048.1"/>
    </source>
</evidence>
<protein>
    <submittedName>
        <fullName evidence="2">Uncharacterized protein</fullName>
    </submittedName>
</protein>
<gene>
    <name evidence="2" type="ORF">PV666_19470</name>
</gene>
<dbReference type="EMBL" id="JARAWP010000011">
    <property type="protein sequence ID" value="MDX3020048.1"/>
    <property type="molecule type" value="Genomic_DNA"/>
</dbReference>
<evidence type="ECO:0000256" key="1">
    <source>
        <dbReference type="SAM" id="MobiDB-lite"/>
    </source>
</evidence>
<evidence type="ECO:0000313" key="3">
    <source>
        <dbReference type="Proteomes" id="UP001272987"/>
    </source>
</evidence>